<dbReference type="GO" id="GO:0050797">
    <property type="term" value="F:thymidylate synthase (FAD) activity"/>
    <property type="evidence" value="ECO:0007669"/>
    <property type="project" value="UniProtKB-EC"/>
</dbReference>
<dbReference type="EC" id="2.1.1.148" evidence="6"/>
<evidence type="ECO:0000256" key="5">
    <source>
        <dbReference type="SAM" id="MobiDB-lite"/>
    </source>
</evidence>
<comment type="caution">
    <text evidence="6">The sequence shown here is derived from an EMBL/GenBank/DDBJ whole genome shotgun (WGS) entry which is preliminary data.</text>
</comment>
<dbReference type="PANTHER" id="PTHR34934:SF1">
    <property type="entry name" value="FLAVIN-DEPENDENT THYMIDYLATE SYNTHASE"/>
    <property type="match status" value="1"/>
</dbReference>
<feature type="compositionally biased region" description="Low complexity" evidence="5">
    <location>
        <begin position="548"/>
        <end position="560"/>
    </location>
</feature>
<proteinExistence type="predicted"/>
<evidence type="ECO:0000256" key="4">
    <source>
        <dbReference type="ARBA" id="ARBA00022827"/>
    </source>
</evidence>
<keyword evidence="6" id="KW-0808">Transferase</keyword>
<evidence type="ECO:0000313" key="6">
    <source>
        <dbReference type="EMBL" id="MFC0081761.1"/>
    </source>
</evidence>
<reference evidence="6 7" key="1">
    <citation type="submission" date="2024-09" db="EMBL/GenBank/DDBJ databases">
        <authorList>
            <person name="Sun Q."/>
            <person name="Mori K."/>
        </authorList>
    </citation>
    <scope>NUCLEOTIDE SEQUENCE [LARGE SCALE GENOMIC DNA]</scope>
    <source>
        <strain evidence="6 7">JCM 15389</strain>
    </source>
</reference>
<sequence>MARSIEEAFGPKERERLARYVTDVDGPVFALVGLPEVVKGALFARYSRSAKSLRRLLLDEFADDLADEGSGAAPTTRRADALYHRVLTEYGDDSVAQLGGVHLACEGVSNLLTKVLERGRLMSYLEQSTRYVRYDGRLPSGHYRYYRDPDLLASSLGARYVGGMDGLFEAYGSLLPEVTAWLARRYPAGGTTEDLAHRRAVQAAALDLLRGLLPAGALANVGIFGAPQAFERLIHRLRAHPLPEARRIAERILHELRKVVPAFLERVDLPDRGLAAVAYREATGAAVAARLRQLWPEDHEPGRPQGAGGLREGGPEVSLVDWDPDGELKVLAAICYPATGLPDVELVRRVARLDAEQRRALLWAYVGERRNRREMPGRAFERTAYRFDVVCDYGAFRDLQRHRMATIEWQPLGPDLGASVPPEIDEGGFGPRYRAALEQSADLYDALAGAWPEQARYALAMAYRVRFSMQLNAREAMHVLELRSQPQGHPAYRSVVQQMHRLIAEQAGHRLLAEAMVFVDHGDYALSRLAAEQRAQARRRQADDGADDLAAGGADPAVLG</sequence>
<dbReference type="Gene3D" id="3.30.1360.170">
    <property type="match status" value="2"/>
</dbReference>
<dbReference type="Pfam" id="PF02511">
    <property type="entry name" value="Thy1"/>
    <property type="match status" value="2"/>
</dbReference>
<dbReference type="InterPro" id="IPR003669">
    <property type="entry name" value="Thymidylate_synthase_ThyX"/>
</dbReference>
<organism evidence="6 7">
    <name type="scientific">Aciditerrimonas ferrireducens</name>
    <dbReference type="NCBI Taxonomy" id="667306"/>
    <lineage>
        <taxon>Bacteria</taxon>
        <taxon>Bacillati</taxon>
        <taxon>Actinomycetota</taxon>
        <taxon>Acidimicrobiia</taxon>
        <taxon>Acidimicrobiales</taxon>
        <taxon>Acidimicrobiaceae</taxon>
        <taxon>Aciditerrimonas</taxon>
    </lineage>
</organism>
<dbReference type="PROSITE" id="PS51331">
    <property type="entry name" value="THYX"/>
    <property type="match status" value="2"/>
</dbReference>
<dbReference type="SUPFAM" id="SSF69796">
    <property type="entry name" value="Thymidylate synthase-complementing protein Thy1"/>
    <property type="match status" value="2"/>
</dbReference>
<evidence type="ECO:0000256" key="1">
    <source>
        <dbReference type="ARBA" id="ARBA00022603"/>
    </source>
</evidence>
<name>A0ABV6C4K1_9ACTN</name>
<protein>
    <submittedName>
        <fullName evidence="6">FAD-dependent thymidylate synthase</fullName>
        <ecNumber evidence="6">2.1.1.148</ecNumber>
    </submittedName>
</protein>
<dbReference type="RefSeq" id="WP_377789051.1">
    <property type="nucleotide sequence ID" value="NZ_JBHLYQ010000046.1"/>
</dbReference>
<keyword evidence="2" id="KW-0285">Flavoprotein</keyword>
<keyword evidence="4" id="KW-0274">FAD</keyword>
<keyword evidence="7" id="KW-1185">Reference proteome</keyword>
<dbReference type="CDD" id="cd20175">
    <property type="entry name" value="ThyX"/>
    <property type="match status" value="1"/>
</dbReference>
<evidence type="ECO:0000313" key="7">
    <source>
        <dbReference type="Proteomes" id="UP001589788"/>
    </source>
</evidence>
<keyword evidence="3" id="KW-0545">Nucleotide biosynthesis</keyword>
<keyword evidence="1 6" id="KW-0489">Methyltransferase</keyword>
<dbReference type="EMBL" id="JBHLYQ010000046">
    <property type="protein sequence ID" value="MFC0081761.1"/>
    <property type="molecule type" value="Genomic_DNA"/>
</dbReference>
<dbReference type="PANTHER" id="PTHR34934">
    <property type="entry name" value="FLAVIN-DEPENDENT THYMIDYLATE SYNTHASE"/>
    <property type="match status" value="1"/>
</dbReference>
<evidence type="ECO:0000256" key="3">
    <source>
        <dbReference type="ARBA" id="ARBA00022727"/>
    </source>
</evidence>
<gene>
    <name evidence="6" type="ORF">ACFFRE_06335</name>
</gene>
<accession>A0ABV6C4K1</accession>
<feature type="region of interest" description="Disordered" evidence="5">
    <location>
        <begin position="537"/>
        <end position="560"/>
    </location>
</feature>
<dbReference type="GO" id="GO:0032259">
    <property type="term" value="P:methylation"/>
    <property type="evidence" value="ECO:0007669"/>
    <property type="project" value="UniProtKB-KW"/>
</dbReference>
<dbReference type="Proteomes" id="UP001589788">
    <property type="component" value="Unassembled WGS sequence"/>
</dbReference>
<dbReference type="InterPro" id="IPR036098">
    <property type="entry name" value="Thymidylate_synthase_ThyX_sf"/>
</dbReference>
<evidence type="ECO:0000256" key="2">
    <source>
        <dbReference type="ARBA" id="ARBA00022630"/>
    </source>
</evidence>